<organism evidence="2 3">
    <name type="scientific">Caballeronia calidae</name>
    <dbReference type="NCBI Taxonomy" id="1777139"/>
    <lineage>
        <taxon>Bacteria</taxon>
        <taxon>Pseudomonadati</taxon>
        <taxon>Pseudomonadota</taxon>
        <taxon>Betaproteobacteria</taxon>
        <taxon>Burkholderiales</taxon>
        <taxon>Burkholderiaceae</taxon>
        <taxon>Caballeronia</taxon>
    </lineage>
</organism>
<evidence type="ECO:0008006" key="4">
    <source>
        <dbReference type="Google" id="ProtNLM"/>
    </source>
</evidence>
<proteinExistence type="predicted"/>
<dbReference type="AlphaFoldDB" id="A0A158A6M7"/>
<accession>A0A158A6M7</accession>
<comment type="caution">
    <text evidence="2">The sequence shown here is derived from an EMBL/GenBank/DDBJ whole genome shotgun (WGS) entry which is preliminary data.</text>
</comment>
<keyword evidence="3" id="KW-1185">Reference proteome</keyword>
<dbReference type="OrthoDB" id="7573036at2"/>
<gene>
    <name evidence="2" type="ORF">AWB78_01325</name>
</gene>
<sequence>MAKARGRPTAYSPQIAKAICAAIIDGMTLRQACELPGMPGKTTVLRWLQDDDKAEFRDQYVRAREAQAEEMADDLLEIADDGRNDWMERYDRKGEAIGWRENGEAVRRSALRVETRKWLMSKRAPKRYGSSSSPSHEGEESSPGLNDPDPDV</sequence>
<dbReference type="InterPro" id="IPR048683">
    <property type="entry name" value="Sf6_terminase"/>
</dbReference>
<evidence type="ECO:0000313" key="3">
    <source>
        <dbReference type="Proteomes" id="UP000071859"/>
    </source>
</evidence>
<dbReference type="Pfam" id="PF20901">
    <property type="entry name" value="Sf6_terminase"/>
    <property type="match status" value="1"/>
</dbReference>
<reference evidence="2" key="1">
    <citation type="submission" date="2016-01" db="EMBL/GenBank/DDBJ databases">
        <authorList>
            <person name="Peeters C."/>
        </authorList>
    </citation>
    <scope>NUCLEOTIDE SEQUENCE</scope>
    <source>
        <strain evidence="2">LMG 29321</strain>
    </source>
</reference>
<name>A0A158A6M7_9BURK</name>
<evidence type="ECO:0000256" key="1">
    <source>
        <dbReference type="SAM" id="MobiDB-lite"/>
    </source>
</evidence>
<dbReference type="Proteomes" id="UP000071859">
    <property type="component" value="Unassembled WGS sequence"/>
</dbReference>
<dbReference type="EMBL" id="FCOX02000004">
    <property type="protein sequence ID" value="SAK53430.1"/>
    <property type="molecule type" value="Genomic_DNA"/>
</dbReference>
<protein>
    <recommendedName>
        <fullName evidence="4">Terminase small subunit protein</fullName>
    </recommendedName>
</protein>
<feature type="region of interest" description="Disordered" evidence="1">
    <location>
        <begin position="122"/>
        <end position="152"/>
    </location>
</feature>
<dbReference type="RefSeq" id="WP_157697423.1">
    <property type="nucleotide sequence ID" value="NZ_FCOX02000004.1"/>
</dbReference>
<evidence type="ECO:0000313" key="2">
    <source>
        <dbReference type="EMBL" id="SAK53430.1"/>
    </source>
</evidence>
<dbReference type="Gene3D" id="1.10.10.60">
    <property type="entry name" value="Homeodomain-like"/>
    <property type="match status" value="1"/>
</dbReference>